<comment type="caution">
    <text evidence="4">The sequence shown here is derived from an EMBL/GenBank/DDBJ whole genome shotgun (WGS) entry which is preliminary data.</text>
</comment>
<dbReference type="InterPro" id="IPR025827">
    <property type="entry name" value="Zn_ribbon_recom_dom"/>
</dbReference>
<evidence type="ECO:0000313" key="5">
    <source>
        <dbReference type="Proteomes" id="UP000051936"/>
    </source>
</evidence>
<dbReference type="RefSeq" id="WP_057741002.1">
    <property type="nucleotide sequence ID" value="NZ_LJYG01000011.1"/>
</dbReference>
<dbReference type="Proteomes" id="UP000051936">
    <property type="component" value="Unassembled WGS sequence"/>
</dbReference>
<evidence type="ECO:0000259" key="2">
    <source>
        <dbReference type="Pfam" id="PF12728"/>
    </source>
</evidence>
<evidence type="ECO:0000256" key="1">
    <source>
        <dbReference type="SAM" id="Coils"/>
    </source>
</evidence>
<keyword evidence="5" id="KW-1185">Reference proteome</keyword>
<dbReference type="InterPro" id="IPR041657">
    <property type="entry name" value="HTH_17"/>
</dbReference>
<reference evidence="4 5" key="1">
    <citation type="submission" date="2015-09" db="EMBL/GenBank/DDBJ databases">
        <title>Draft Genome Sequence of Bradyrhizobium manausense Strain BR 3351T, a Novel Symbiotic Nitrogen-Fixing Alphaproteobacterium Isolated from Brazilian Amazon Rain Forest.</title>
        <authorList>
            <person name="De Araujo J.L."/>
            <person name="Zilli J.E."/>
        </authorList>
    </citation>
    <scope>NUCLEOTIDE SEQUENCE [LARGE SCALE GENOMIC DNA]</scope>
    <source>
        <strain evidence="4 5">BR3351</strain>
    </source>
</reference>
<evidence type="ECO:0000313" key="4">
    <source>
        <dbReference type="EMBL" id="KRQ17462.1"/>
    </source>
</evidence>
<dbReference type="InterPro" id="IPR050639">
    <property type="entry name" value="SSR_resolvase"/>
</dbReference>
<sequence length="414" mass="46608">MRRPQKDWEILIRDHHEGYISWQDYENNQLTINGNANMKGEMVPGSVRNGGDFLVGLLRCGHCGRKLRVQHNGLRGVARYVYNDAAVNHGRRAKCIAFGNMRIDAAVSSEVLLLIAPLGLDAALQAIVERERAGTGRLRQIELALEQARYEAARAHRQYDAVDPENRLVARDLERRWNERLAEVARLEDELRVASDKQPPILSDSERAEILALGTDLERLWSHPAASAAIRKRVLRAVLEEIVVTAERGHLELNLHWKGGDHTALQVVKKRIGQHRWKTDTATEHLICDLARVLSDGNIASVLNRLAVRTAKGNSWTQQRVRTFRNDHGVAVYREGERAERGEMILHEAASRLQVSKMTVVRLIKDGILPAKQACIGAPYVIREADLDLLAVQRAIKNGRAVPSDPRQGCLEYQ</sequence>
<dbReference type="EMBL" id="LJYG01000011">
    <property type="protein sequence ID" value="KRQ17462.1"/>
    <property type="molecule type" value="Genomic_DNA"/>
</dbReference>
<dbReference type="Pfam" id="PF13408">
    <property type="entry name" value="Zn_ribbon_recom"/>
    <property type="match status" value="1"/>
</dbReference>
<feature type="coiled-coil region" evidence="1">
    <location>
        <begin position="138"/>
        <end position="190"/>
    </location>
</feature>
<feature type="domain" description="Recombinase zinc beta ribbon" evidence="3">
    <location>
        <begin position="54"/>
        <end position="108"/>
    </location>
</feature>
<feature type="domain" description="Helix-turn-helix" evidence="2">
    <location>
        <begin position="348"/>
        <end position="388"/>
    </location>
</feature>
<keyword evidence="1" id="KW-0175">Coiled coil</keyword>
<dbReference type="PANTHER" id="PTHR30461">
    <property type="entry name" value="DNA-INVERTASE FROM LAMBDOID PROPHAGE"/>
    <property type="match status" value="1"/>
</dbReference>
<evidence type="ECO:0000259" key="3">
    <source>
        <dbReference type="Pfam" id="PF13408"/>
    </source>
</evidence>
<organism evidence="4 5">
    <name type="scientific">Bradyrhizobium manausense</name>
    <dbReference type="NCBI Taxonomy" id="989370"/>
    <lineage>
        <taxon>Bacteria</taxon>
        <taxon>Pseudomonadati</taxon>
        <taxon>Pseudomonadota</taxon>
        <taxon>Alphaproteobacteria</taxon>
        <taxon>Hyphomicrobiales</taxon>
        <taxon>Nitrobacteraceae</taxon>
        <taxon>Bradyrhizobium</taxon>
    </lineage>
</organism>
<name>A0A0R3E5K2_9BRAD</name>
<dbReference type="PANTHER" id="PTHR30461:SF23">
    <property type="entry name" value="DNA RECOMBINASE-RELATED"/>
    <property type="match status" value="1"/>
</dbReference>
<dbReference type="GO" id="GO:0000150">
    <property type="term" value="F:DNA strand exchange activity"/>
    <property type="evidence" value="ECO:0007669"/>
    <property type="project" value="TreeGrafter"/>
</dbReference>
<dbReference type="OrthoDB" id="7475655at2"/>
<dbReference type="Pfam" id="PF12728">
    <property type="entry name" value="HTH_17"/>
    <property type="match status" value="1"/>
</dbReference>
<gene>
    <name evidence="4" type="ORF">AOQ71_01860</name>
</gene>
<accession>A0A0R3E5K2</accession>
<proteinExistence type="predicted"/>
<protein>
    <submittedName>
        <fullName evidence="4">Uncharacterized protein</fullName>
    </submittedName>
</protein>
<dbReference type="STRING" id="989370.AOQ71_01860"/>
<dbReference type="AlphaFoldDB" id="A0A0R3E5K2"/>